<sequence>MTVYFVLLPSFPQMTTISRAWL</sequence>
<name>A0A061QI18_9CHLO</name>
<accession>A0A061QI18</accession>
<dbReference type="AlphaFoldDB" id="A0A061QI18"/>
<evidence type="ECO:0000313" key="1">
    <source>
        <dbReference type="EMBL" id="JAC60152.1"/>
    </source>
</evidence>
<protein>
    <submittedName>
        <fullName evidence="1">Uncharacterized protein</fullName>
    </submittedName>
</protein>
<proteinExistence type="predicted"/>
<reference evidence="1" key="1">
    <citation type="submission" date="2014-05" db="EMBL/GenBank/DDBJ databases">
        <title>The transcriptome of the halophilic microalga Tetraselmis sp. GSL018 isolated from the Great Salt Lake, Utah.</title>
        <authorList>
            <person name="Jinkerson R.E."/>
            <person name="D'Adamo S."/>
            <person name="Posewitz M.C."/>
        </authorList>
    </citation>
    <scope>NUCLEOTIDE SEQUENCE</scope>
    <source>
        <strain evidence="1">GSL018</strain>
    </source>
</reference>
<organism evidence="1">
    <name type="scientific">Tetraselmis sp. GSL018</name>
    <dbReference type="NCBI Taxonomy" id="582737"/>
    <lineage>
        <taxon>Eukaryota</taxon>
        <taxon>Viridiplantae</taxon>
        <taxon>Chlorophyta</taxon>
        <taxon>core chlorophytes</taxon>
        <taxon>Chlorodendrophyceae</taxon>
        <taxon>Chlorodendrales</taxon>
        <taxon>Chlorodendraceae</taxon>
        <taxon>Tetraselmis</taxon>
    </lineage>
</organism>
<gene>
    <name evidence="1" type="ORF">TSPGSL018_29656</name>
</gene>
<dbReference type="EMBL" id="GBEZ01027122">
    <property type="protein sequence ID" value="JAC60152.1"/>
    <property type="molecule type" value="Transcribed_RNA"/>
</dbReference>